<name>A0A7T0BXQ5_9BACT</name>
<protein>
    <recommendedName>
        <fullName evidence="6">Cytochrome c-552/DMSO reductase-like haem-binding domain-containing protein</fullName>
    </recommendedName>
</protein>
<gene>
    <name evidence="7" type="ORF">G3M70_13740</name>
</gene>
<keyword evidence="5" id="KW-0408">Iron</keyword>
<reference evidence="7 8" key="1">
    <citation type="submission" date="2020-02" db="EMBL/GenBank/DDBJ databases">
        <title>Genomic and physiological characterization of two novel Nitrospinaceae genera.</title>
        <authorList>
            <person name="Mueller A.J."/>
            <person name="Jung M.-Y."/>
            <person name="Strachan C.R."/>
            <person name="Herbold C.W."/>
            <person name="Kirkegaard R.H."/>
            <person name="Daims H."/>
        </authorList>
    </citation>
    <scope>NUCLEOTIDE SEQUENCE [LARGE SCALE GENOMIC DNA]</scope>
    <source>
        <strain evidence="7">EB</strain>
    </source>
</reference>
<evidence type="ECO:0000313" key="7">
    <source>
        <dbReference type="EMBL" id="QPJ62879.1"/>
    </source>
</evidence>
<sequence length="261" mass="29264">MRFKKLEISWKFKIISLVLIVFGLSACGNHSVFTNCDEEGICSSTIEVKRYSGELPLSPRSGFWKSAEGPKKVTIELGPQLITNPQWPNPSVKEVRVSAARNEKEIALHIEWDDKDVDSGQGQTRMYTDQAAALFPLNRNKELPSITMGSEGETVNIWIWKASRDLSLRGRAPDNVPSPVEDLNAEGYSTLTRQDQQDVSGQGYHDGKHWQVVLKRKLVDDQEEDAQFVGSTPMAIAVWNGGNRETNGQKGLSDWIFLKFV</sequence>
<feature type="domain" description="Cytochrome c-552/DMSO reductase-like haem-binding" evidence="6">
    <location>
        <begin position="71"/>
        <end position="165"/>
    </location>
</feature>
<dbReference type="InterPro" id="IPR019020">
    <property type="entry name" value="Cyt-c552/DMSO_Rdtase_haem-bd"/>
</dbReference>
<dbReference type="GO" id="GO:0046872">
    <property type="term" value="F:metal ion binding"/>
    <property type="evidence" value="ECO:0007669"/>
    <property type="project" value="UniProtKB-KW"/>
</dbReference>
<keyword evidence="3" id="KW-0479">Metal-binding</keyword>
<dbReference type="Pfam" id="PF09459">
    <property type="entry name" value="EB_dh"/>
    <property type="match status" value="1"/>
</dbReference>
<dbReference type="Gene3D" id="2.60.40.1190">
    <property type="match status" value="1"/>
</dbReference>
<keyword evidence="4" id="KW-0249">Electron transport</keyword>
<dbReference type="KEGG" id="nli:G3M70_13740"/>
<keyword evidence="2" id="KW-0349">Heme</keyword>
<dbReference type="PROSITE" id="PS51257">
    <property type="entry name" value="PROKAR_LIPOPROTEIN"/>
    <property type="match status" value="1"/>
</dbReference>
<evidence type="ECO:0000256" key="3">
    <source>
        <dbReference type="ARBA" id="ARBA00022723"/>
    </source>
</evidence>
<evidence type="ECO:0000313" key="8">
    <source>
        <dbReference type="Proteomes" id="UP000594688"/>
    </source>
</evidence>
<dbReference type="AlphaFoldDB" id="A0A7T0BXQ5"/>
<accession>A0A7T0BXQ5</accession>
<organism evidence="7 8">
    <name type="scientific">Candidatus Nitronauta litoralis</name>
    <dbReference type="NCBI Taxonomy" id="2705533"/>
    <lineage>
        <taxon>Bacteria</taxon>
        <taxon>Pseudomonadati</taxon>
        <taxon>Nitrospinota/Tectimicrobiota group</taxon>
        <taxon>Nitrospinota</taxon>
        <taxon>Nitrospinia</taxon>
        <taxon>Nitrospinales</taxon>
        <taxon>Nitrospinaceae</taxon>
        <taxon>Candidatus Nitronauta</taxon>
    </lineage>
</organism>
<proteinExistence type="predicted"/>
<evidence type="ECO:0000256" key="1">
    <source>
        <dbReference type="ARBA" id="ARBA00022448"/>
    </source>
</evidence>
<evidence type="ECO:0000256" key="5">
    <source>
        <dbReference type="ARBA" id="ARBA00023004"/>
    </source>
</evidence>
<dbReference type="GO" id="GO:0020037">
    <property type="term" value="F:heme binding"/>
    <property type="evidence" value="ECO:0007669"/>
    <property type="project" value="InterPro"/>
</dbReference>
<dbReference type="EMBL" id="CP048685">
    <property type="protein sequence ID" value="QPJ62879.1"/>
    <property type="molecule type" value="Genomic_DNA"/>
</dbReference>
<evidence type="ECO:0000256" key="2">
    <source>
        <dbReference type="ARBA" id="ARBA00022617"/>
    </source>
</evidence>
<dbReference type="Proteomes" id="UP000594688">
    <property type="component" value="Chromosome"/>
</dbReference>
<keyword evidence="1" id="KW-0813">Transport</keyword>
<evidence type="ECO:0000259" key="6">
    <source>
        <dbReference type="Pfam" id="PF09459"/>
    </source>
</evidence>
<evidence type="ECO:0000256" key="4">
    <source>
        <dbReference type="ARBA" id="ARBA00022982"/>
    </source>
</evidence>